<name>A0A6V7UHK5_MELEN</name>
<dbReference type="PROSITE" id="PS00941">
    <property type="entry name" value="CARBOXYLESTERASE_B_2"/>
    <property type="match status" value="1"/>
</dbReference>
<dbReference type="EMBL" id="CAJEWN010000069">
    <property type="protein sequence ID" value="CAD2158169.1"/>
    <property type="molecule type" value="Genomic_DNA"/>
</dbReference>
<feature type="signal peptide" evidence="6">
    <location>
        <begin position="1"/>
        <end position="17"/>
    </location>
</feature>
<evidence type="ECO:0000256" key="5">
    <source>
        <dbReference type="SAM" id="Phobius"/>
    </source>
</evidence>
<dbReference type="Gene3D" id="3.40.50.1820">
    <property type="entry name" value="alpha/beta hydrolase"/>
    <property type="match status" value="1"/>
</dbReference>
<keyword evidence="3" id="KW-0175">Coiled coil</keyword>
<gene>
    <name evidence="8" type="ORF">MENT_LOCUS13023</name>
</gene>
<dbReference type="OrthoDB" id="3200163at2759"/>
<reference evidence="8 9" key="1">
    <citation type="submission" date="2020-08" db="EMBL/GenBank/DDBJ databases">
        <authorList>
            <person name="Koutsovoulos G."/>
            <person name="Danchin GJ E."/>
        </authorList>
    </citation>
    <scope>NUCLEOTIDE SEQUENCE [LARGE SCALE GENOMIC DNA]</scope>
</reference>
<dbReference type="InterPro" id="IPR051093">
    <property type="entry name" value="Neuroligin/BSAL"/>
</dbReference>
<dbReference type="SUPFAM" id="SSF53474">
    <property type="entry name" value="alpha/beta-Hydrolases"/>
    <property type="match status" value="1"/>
</dbReference>
<evidence type="ECO:0000256" key="6">
    <source>
        <dbReference type="SAM" id="SignalP"/>
    </source>
</evidence>
<feature type="domain" description="Carboxylesterase type B" evidence="7">
    <location>
        <begin position="46"/>
        <end position="636"/>
    </location>
</feature>
<dbReference type="AlphaFoldDB" id="A0A6V7UHK5"/>
<feature type="region of interest" description="Disordered" evidence="4">
    <location>
        <begin position="706"/>
        <end position="726"/>
    </location>
</feature>
<evidence type="ECO:0000256" key="2">
    <source>
        <dbReference type="ARBA" id="ARBA00022729"/>
    </source>
</evidence>
<feature type="compositionally biased region" description="Polar residues" evidence="4">
    <location>
        <begin position="1002"/>
        <end position="1011"/>
    </location>
</feature>
<feature type="region of interest" description="Disordered" evidence="4">
    <location>
        <begin position="989"/>
        <end position="1011"/>
    </location>
</feature>
<keyword evidence="2 6" id="KW-0732">Signal</keyword>
<dbReference type="PANTHER" id="PTHR43903">
    <property type="entry name" value="NEUROLIGIN"/>
    <property type="match status" value="1"/>
</dbReference>
<feature type="transmembrane region" description="Helical" evidence="5">
    <location>
        <begin position="747"/>
        <end position="768"/>
    </location>
</feature>
<accession>A0A6V7UHK5</accession>
<feature type="chain" id="PRO_5027632492" description="Carboxylesterase type B domain-containing protein" evidence="6">
    <location>
        <begin position="18"/>
        <end position="1129"/>
    </location>
</feature>
<keyword evidence="5" id="KW-0472">Membrane</keyword>
<evidence type="ECO:0000313" key="9">
    <source>
        <dbReference type="Proteomes" id="UP000580250"/>
    </source>
</evidence>
<evidence type="ECO:0000256" key="4">
    <source>
        <dbReference type="SAM" id="MobiDB-lite"/>
    </source>
</evidence>
<feature type="compositionally biased region" description="Polar residues" evidence="4">
    <location>
        <begin position="707"/>
        <end position="726"/>
    </location>
</feature>
<evidence type="ECO:0000259" key="7">
    <source>
        <dbReference type="Pfam" id="PF00135"/>
    </source>
</evidence>
<proteinExistence type="inferred from homology"/>
<keyword evidence="5" id="KW-0812">Transmembrane</keyword>
<evidence type="ECO:0000256" key="3">
    <source>
        <dbReference type="SAM" id="Coils"/>
    </source>
</evidence>
<comment type="caution">
    <text evidence="8">The sequence shown here is derived from an EMBL/GenBank/DDBJ whole genome shotgun (WGS) entry which is preliminary data.</text>
</comment>
<dbReference type="Pfam" id="PF00135">
    <property type="entry name" value="COesterase"/>
    <property type="match status" value="1"/>
</dbReference>
<keyword evidence="5" id="KW-1133">Transmembrane helix</keyword>
<evidence type="ECO:0000313" key="8">
    <source>
        <dbReference type="EMBL" id="CAD2158169.1"/>
    </source>
</evidence>
<dbReference type="InterPro" id="IPR029058">
    <property type="entry name" value="AB_hydrolase_fold"/>
</dbReference>
<comment type="similarity">
    <text evidence="1">Belongs to the type-B carboxylesterase/lipase family.</text>
</comment>
<feature type="region of interest" description="Disordered" evidence="4">
    <location>
        <begin position="1098"/>
        <end position="1129"/>
    </location>
</feature>
<feature type="coiled-coil region" evidence="3">
    <location>
        <begin position="856"/>
        <end position="886"/>
    </location>
</feature>
<sequence length="1129" mass="125542">MLFFFVLLVNLSTGGFSTSNFFSNDGHQQQHNSYNNHQQQNNVHSTNTPFGIVRGIKVWPSGMPKADVSLSPVVQYLGIPYGSAPVGNHRFKMPISAPKWIHQPKDAFKSPPSCIQSGLPLLSESEALKVTTAQRFDRLHRILSKLKFQSEDCLFLNLFVPEKDKFRDAQPLPVLVLIHGDTDYGWGGANAFNATLLASFGQIVVVTLNYRLGVFGFLGRCDLNSCAGNAGLSDLVAALKMLSLILPSFGADPDAVTLLGWESGAALVSLLMASPITQPKGRLFRRAVLLDGTALSPWAMANNPQDQFIQLARILQCSSTSEGEDFINLKNQKEFISRLLECMQEQNLQNLTNAAKKVSNLSPTFLSAFAPLIDGQVVPNHPSLSFSPKYGSLFREIDLLVGTVQHPAQHLIADQDMQNGLNIERRDKILRTLVRNIFDFHRSEILQAILNEYTDWENPKNHSKSMRNGLMEILGDLLFTAPLIETAKAHSLDEGPIKAANTFFFVFTHETNAWMKEQPNSGLQGSFTGDHLPYILGHPFTAGGDLSDGSLSTNKLLQFSPEDKQISRVMMTFMANFVKSGDPTRPLPMSSQSNIEDRFQGLPWPQFSSQTREAYLEISTRPRVKNYYRNSNVQFWNGFIPILNKRGDKDIPEEHHFLPNHFDRSSFFGQPRPFSTYHNFAFPPPPMPPTPFPKELRNKLIAAYTIPPTSTNHPTQKSNESPNKQQENNLIENTGKAGLLFLYNPTWGWLILFGVGLTAINLCILVVFSKKCVRRNSNSKKKFNYQSYSTSSNNNNNLQQPLPGLDMNFAALPQQKKALISNNNHQHTYLSTSYKTNKRHSTCLIDDILETDFSTKKEENLLNNELKNNKNKMNCEKIKNNKEEKEGRKPSYLLTPKEEPTTLLTTSTNTSNHINLNRNFNSENTNSDIFRLFNNNKTTKNNRNYTNNYSDEQRSRVATLHLLSTYGRRINEGEDKEVLKKEPLLSTTTSTCTKGGGVSSSNPSMCIPQQQHHQPSGLIHLGPGISPTCPRHGRAAQMLLAAAAANRSGGIGVDGGGISGGNIPSTTITTPPALQMNLNNNNSIMSTTTQKIQANINNNNGSSSLNGGAFDGNGSNGQQKQRTIEEVQV</sequence>
<organism evidence="8 9">
    <name type="scientific">Meloidogyne enterolobii</name>
    <name type="common">Root-knot nematode worm</name>
    <name type="synonym">Meloidogyne mayaguensis</name>
    <dbReference type="NCBI Taxonomy" id="390850"/>
    <lineage>
        <taxon>Eukaryota</taxon>
        <taxon>Metazoa</taxon>
        <taxon>Ecdysozoa</taxon>
        <taxon>Nematoda</taxon>
        <taxon>Chromadorea</taxon>
        <taxon>Rhabditida</taxon>
        <taxon>Tylenchina</taxon>
        <taxon>Tylenchomorpha</taxon>
        <taxon>Tylenchoidea</taxon>
        <taxon>Meloidogynidae</taxon>
        <taxon>Meloidogyninae</taxon>
        <taxon>Meloidogyne</taxon>
    </lineage>
</organism>
<dbReference type="Proteomes" id="UP000580250">
    <property type="component" value="Unassembled WGS sequence"/>
</dbReference>
<evidence type="ECO:0000256" key="1">
    <source>
        <dbReference type="ARBA" id="ARBA00005964"/>
    </source>
</evidence>
<protein>
    <recommendedName>
        <fullName evidence="7">Carboxylesterase type B domain-containing protein</fullName>
    </recommendedName>
</protein>
<dbReference type="InterPro" id="IPR002018">
    <property type="entry name" value="CarbesteraseB"/>
</dbReference>
<dbReference type="InterPro" id="IPR019819">
    <property type="entry name" value="Carboxylesterase_B_CS"/>
</dbReference>
<feature type="compositionally biased region" description="Low complexity" evidence="4">
    <location>
        <begin position="1098"/>
        <end position="1108"/>
    </location>
</feature>